<name>C0W1J2_9ACTO</name>
<keyword evidence="1" id="KW-0862">Zinc</keyword>
<dbReference type="GO" id="GO:0001000">
    <property type="term" value="F:bacterial-type RNA polymerase core enzyme binding"/>
    <property type="evidence" value="ECO:0007669"/>
    <property type="project" value="UniProtKB-UniRule"/>
</dbReference>
<keyword evidence="1" id="KW-0479">Metal-binding</keyword>
<evidence type="ECO:0000256" key="1">
    <source>
        <dbReference type="HAMAP-Rule" id="MF_01483"/>
    </source>
</evidence>
<comment type="subunit">
    <text evidence="1">Forms a complex with the RNAP catalytic core and with free principal sigma factors.</text>
</comment>
<protein>
    <recommendedName>
        <fullName evidence="1">RNA polymerase-binding protein RbpA</fullName>
    </recommendedName>
</protein>
<proteinExistence type="inferred from homology"/>
<comment type="function">
    <text evidence="1">Binds to RNA polymerase (RNAP), stimulating transcription from principal, but not alternative sigma factor promoters.</text>
</comment>
<dbReference type="EMBL" id="ACFG01000034">
    <property type="protein sequence ID" value="EEH63358.1"/>
    <property type="molecule type" value="Genomic_DNA"/>
</dbReference>
<dbReference type="OrthoDB" id="3618415at2"/>
<organism evidence="2 3">
    <name type="scientific">Gleimia coleocanis DSM 15436</name>
    <dbReference type="NCBI Taxonomy" id="525245"/>
    <lineage>
        <taxon>Bacteria</taxon>
        <taxon>Bacillati</taxon>
        <taxon>Actinomycetota</taxon>
        <taxon>Actinomycetes</taxon>
        <taxon>Actinomycetales</taxon>
        <taxon>Actinomycetaceae</taxon>
        <taxon>Gleimia</taxon>
    </lineage>
</organism>
<dbReference type="GO" id="GO:0045893">
    <property type="term" value="P:positive regulation of DNA-templated transcription"/>
    <property type="evidence" value="ECO:0007669"/>
    <property type="project" value="UniProtKB-UniRule"/>
</dbReference>
<comment type="caution">
    <text evidence="2">The sequence shown here is derived from an EMBL/GenBank/DDBJ whole genome shotgun (WGS) entry which is preliminary data.</text>
</comment>
<feature type="binding site" evidence="1">
    <location>
        <position position="58"/>
    </location>
    <ligand>
        <name>Zn(2+)</name>
        <dbReference type="ChEBI" id="CHEBI:29105"/>
    </ligand>
</feature>
<gene>
    <name evidence="1" type="primary">rbpA</name>
    <name evidence="2" type="ORF">HMPREF0044_1282</name>
</gene>
<feature type="binding site" evidence="1">
    <location>
        <position position="34"/>
    </location>
    <ligand>
        <name>Zn(2+)</name>
        <dbReference type="ChEBI" id="CHEBI:29105"/>
    </ligand>
</feature>
<evidence type="ECO:0000313" key="3">
    <source>
        <dbReference type="Proteomes" id="UP000010301"/>
    </source>
</evidence>
<evidence type="ECO:0000313" key="2">
    <source>
        <dbReference type="EMBL" id="EEH63358.1"/>
    </source>
</evidence>
<accession>C0W1J2</accession>
<keyword evidence="1" id="KW-0804">Transcription</keyword>
<comment type="similarity">
    <text evidence="1">Belongs to the RNA polymerase-binding protein RbpA family.</text>
</comment>
<dbReference type="RefSeq" id="WP_006546140.1">
    <property type="nucleotide sequence ID" value="NZ_DS999540.1"/>
</dbReference>
<dbReference type="Pfam" id="PF13397">
    <property type="entry name" value="RbpA"/>
    <property type="match status" value="1"/>
</dbReference>
<comment type="cofactor">
    <cofactor evidence="1">
        <name>Zn(2+)</name>
        <dbReference type="ChEBI" id="CHEBI:29105"/>
    </cofactor>
    <text evidence="1">Bind 1 Zn(2+) per subunit.</text>
</comment>
<dbReference type="AlphaFoldDB" id="C0W1J2"/>
<dbReference type="InterPro" id="IPR025182">
    <property type="entry name" value="RNApol-bd_RbpA"/>
</dbReference>
<dbReference type="HOGENOM" id="CLU_134276_0_0_11"/>
<dbReference type="InterPro" id="IPR038638">
    <property type="entry name" value="RbpA_sf"/>
</dbReference>
<dbReference type="GO" id="GO:0008270">
    <property type="term" value="F:zinc ion binding"/>
    <property type="evidence" value="ECO:0007669"/>
    <property type="project" value="UniProtKB-UniRule"/>
</dbReference>
<reference evidence="2 3" key="1">
    <citation type="submission" date="2009-01" db="EMBL/GenBank/DDBJ databases">
        <authorList>
            <person name="Qin X."/>
            <person name="Bachman B."/>
            <person name="Battles P."/>
            <person name="Bell A."/>
            <person name="Bess C."/>
            <person name="Bickham C."/>
            <person name="Chaboub L."/>
            <person name="Chen D."/>
            <person name="Coyle M."/>
            <person name="Deiros D.R."/>
            <person name="Dinh H."/>
            <person name="Forbes L."/>
            <person name="Fowler G."/>
            <person name="Francisco L."/>
            <person name="Fu Q."/>
            <person name="Gubbala S."/>
            <person name="Hale W."/>
            <person name="Han Y."/>
            <person name="Hemphill L."/>
            <person name="Highlander S.K."/>
            <person name="Hirani K."/>
            <person name="Hogues M."/>
            <person name="Jackson L."/>
            <person name="Jakkamsetti A."/>
            <person name="Javaid M."/>
            <person name="Jiang H."/>
            <person name="Korchina V."/>
            <person name="Kovar C."/>
            <person name="Lara F."/>
            <person name="Lee S."/>
            <person name="Mata R."/>
            <person name="Mathew T."/>
            <person name="Moen C."/>
            <person name="Morales K."/>
            <person name="Munidasa M."/>
            <person name="Nazareth L."/>
            <person name="Ngo R."/>
            <person name="Nguyen L."/>
            <person name="Okwuonu G."/>
            <person name="Ongeri F."/>
            <person name="Patil S."/>
            <person name="Petrosino J."/>
            <person name="Pham C."/>
            <person name="Pham P."/>
            <person name="Pu L.-L."/>
            <person name="Puazo M."/>
            <person name="Raj R."/>
            <person name="Reid J."/>
            <person name="Rouhana J."/>
            <person name="Saada N."/>
            <person name="Shang Y."/>
            <person name="Simmons D."/>
            <person name="Thornton R."/>
            <person name="Warren J."/>
            <person name="Weissenberger G."/>
            <person name="Zhang J."/>
            <person name="Zhang L."/>
            <person name="Zhou C."/>
            <person name="Zhu D."/>
            <person name="Muzny D."/>
            <person name="Worley K."/>
            <person name="Gibbs R."/>
        </authorList>
    </citation>
    <scope>NUCLEOTIDE SEQUENCE [LARGE SCALE GENOMIC DNA]</scope>
    <source>
        <strain evidence="2 3">DSM 15436</strain>
    </source>
</reference>
<dbReference type="eggNOG" id="ENOG5032SI2">
    <property type="taxonomic scope" value="Bacteria"/>
</dbReference>
<dbReference type="Gene3D" id="2.20.28.270">
    <property type="entry name" value="RNA polymerase-binding protein A"/>
    <property type="match status" value="1"/>
</dbReference>
<feature type="binding site" evidence="1">
    <location>
        <position position="38"/>
    </location>
    <ligand>
        <name>Zn(2+)</name>
        <dbReference type="ChEBI" id="CHEBI:29105"/>
    </ligand>
</feature>
<keyword evidence="3" id="KW-1185">Reference proteome</keyword>
<dbReference type="STRING" id="525245.HMPREF0044_1282"/>
<sequence>MAEHALRGMQIGSKSLETEEGIVFAERTQKQYQCENGHVFSITMSLDAVAPANWECKCGAEAEFLGTAEPEEDKVIKPVRTHWDMLIERRTPEELEELLQEQLETLRRGELRDGIAYQR</sequence>
<keyword evidence="1" id="KW-0805">Transcription regulation</keyword>
<dbReference type="HAMAP" id="MF_01483">
    <property type="entry name" value="RbpA"/>
    <property type="match status" value="1"/>
</dbReference>
<feature type="binding site" evidence="1">
    <location>
        <position position="56"/>
    </location>
    <ligand>
        <name>Zn(2+)</name>
        <dbReference type="ChEBI" id="CHEBI:29105"/>
    </ligand>
</feature>
<dbReference type="Proteomes" id="UP000010301">
    <property type="component" value="Unassembled WGS sequence"/>
</dbReference>